<evidence type="ECO:0000313" key="1">
    <source>
        <dbReference type="EMBL" id="UTU53542.1"/>
    </source>
</evidence>
<organism evidence="1 2">
    <name type="scientific">Mesorhizobium ciceri</name>
    <dbReference type="NCBI Taxonomy" id="39645"/>
    <lineage>
        <taxon>Bacteria</taxon>
        <taxon>Pseudomonadati</taxon>
        <taxon>Pseudomonadota</taxon>
        <taxon>Alphaproteobacteria</taxon>
        <taxon>Hyphomicrobiales</taxon>
        <taxon>Phyllobacteriaceae</taxon>
        <taxon>Mesorhizobium</taxon>
    </lineage>
</organism>
<dbReference type="AlphaFoldDB" id="A0AB38TFH7"/>
<accession>A0AB38TFH7</accession>
<gene>
    <name evidence="1" type="ORF">LRP29_09165</name>
</gene>
<dbReference type="InterPro" id="IPR029044">
    <property type="entry name" value="Nucleotide-diphossugar_trans"/>
</dbReference>
<evidence type="ECO:0008006" key="3">
    <source>
        <dbReference type="Google" id="ProtNLM"/>
    </source>
</evidence>
<keyword evidence="2" id="KW-1185">Reference proteome</keyword>
<dbReference type="SUPFAM" id="SSF53448">
    <property type="entry name" value="Nucleotide-diphospho-sugar transferases"/>
    <property type="match status" value="1"/>
</dbReference>
<evidence type="ECO:0000313" key="2">
    <source>
        <dbReference type="Proteomes" id="UP001060070"/>
    </source>
</evidence>
<reference evidence="1 2" key="1">
    <citation type="journal article" date="2022" name="Microbiol. Resour. Announc.">
        <title>Complete Genome Sequence of Mesorhizobium ciceri Strain R30, a Rhizobium Used as a Commercial Inoculant for Chickpea in Argentina.</title>
        <authorList>
            <person name="Foresto E."/>
            <person name="Revale S."/>
            <person name="Primo E."/>
            <person name="Nievas F."/>
            <person name="Carezzano E."/>
            <person name="Puente M."/>
            <person name="Alzari P."/>
            <person name="Mart M."/>
            <person name="Ben-Assaya M."/>
            <person name="Mornico D."/>
            <person name="Santoro M."/>
            <person name="Mart F."/>
            <person name="Giordano W."/>
            <person name="Bogino P."/>
        </authorList>
    </citation>
    <scope>NUCLEOTIDE SEQUENCE [LARGE SCALE GENOMIC DNA]</scope>
    <source>
        <strain evidence="1 2">R30</strain>
    </source>
</reference>
<protein>
    <recommendedName>
        <fullName evidence="3">Glycosyltransferase</fullName>
    </recommendedName>
</protein>
<dbReference type="Proteomes" id="UP001060070">
    <property type="component" value="Chromosome"/>
</dbReference>
<sequence length="299" mass="34251">MSWNPRRVLIDLLNQNRTVRAAKALRNALIERNFRGRGVAEGLKFADEVRRTGGRRFCFVIAFNTPWVIDAMARSWELYSSGMTLVVVDNSSKQSARTRIEEICRARGVAYFSLPRNWERHPNRSHGTSMNWIFHNIIRPMQPELFGFLDHDCFPIIPVDIPAAMEGKVVYGSKRRSTSDHQAWFLWAGFCFFRFSALENVNMDFHPRFIHGMDTGGGNWAGLYRLLGENDVVDVPATTAHLNLGEADSGHQMLGSAFLHIGGAGYRKSINTQQYRRLISNYVWDTYLHGDQNRLVKEL</sequence>
<dbReference type="RefSeq" id="WP_024503030.1">
    <property type="nucleotide sequence ID" value="NZ_CP088147.1"/>
</dbReference>
<name>A0AB38TFH7_9HYPH</name>
<dbReference type="EMBL" id="CP088147">
    <property type="protein sequence ID" value="UTU53542.1"/>
    <property type="molecule type" value="Genomic_DNA"/>
</dbReference>
<proteinExistence type="predicted"/>